<organism evidence="2 3">
    <name type="scientific">Armadillidium nasatum</name>
    <dbReference type="NCBI Taxonomy" id="96803"/>
    <lineage>
        <taxon>Eukaryota</taxon>
        <taxon>Metazoa</taxon>
        <taxon>Ecdysozoa</taxon>
        <taxon>Arthropoda</taxon>
        <taxon>Crustacea</taxon>
        <taxon>Multicrustacea</taxon>
        <taxon>Malacostraca</taxon>
        <taxon>Eumalacostraca</taxon>
        <taxon>Peracarida</taxon>
        <taxon>Isopoda</taxon>
        <taxon>Oniscidea</taxon>
        <taxon>Crinocheta</taxon>
        <taxon>Armadillidiidae</taxon>
        <taxon>Armadillidium</taxon>
    </lineage>
</organism>
<gene>
    <name evidence="2" type="ORF">Anas_10631</name>
</gene>
<dbReference type="AlphaFoldDB" id="A0A5N5TAD4"/>
<dbReference type="Proteomes" id="UP000326759">
    <property type="component" value="Unassembled WGS sequence"/>
</dbReference>
<feature type="region of interest" description="Disordered" evidence="1">
    <location>
        <begin position="555"/>
        <end position="595"/>
    </location>
</feature>
<comment type="caution">
    <text evidence="2">The sequence shown here is derived from an EMBL/GenBank/DDBJ whole genome shotgun (WGS) entry which is preliminary data.</text>
</comment>
<name>A0A5N5TAD4_9CRUS</name>
<keyword evidence="3" id="KW-1185">Reference proteome</keyword>
<evidence type="ECO:0000313" key="2">
    <source>
        <dbReference type="EMBL" id="KAB7503623.1"/>
    </source>
</evidence>
<feature type="compositionally biased region" description="Low complexity" evidence="1">
    <location>
        <begin position="566"/>
        <end position="578"/>
    </location>
</feature>
<proteinExistence type="predicted"/>
<dbReference type="EMBL" id="SEYY01004781">
    <property type="protein sequence ID" value="KAB7503623.1"/>
    <property type="molecule type" value="Genomic_DNA"/>
</dbReference>
<sequence>MKKKVDKNALSESCCMMNISKTLTNIEGNTLSSSFSDDNKISLQNPLTPPQSVISSPINKIKLEQEISPSVSDAGEDSNSHGKSPPLSSLGPGAEIKGKICHPIPSSSKLEESECAEEGSGNFGTSGGRLAFFKDDCSSVNSSPWSTDHIRKQSGPNPKSKVLISSDHLFYVKNTPFINSLRRKVRLRRNPYYRIIGPTNSLKSEPECYIGKHCFASKDIKYFDRKKRLEKKVSEIGKKVDLRLDESLSIRSLFECVENNNSNSSCESLDPNFVTPRKRYLRTLEADVDTHIRKKVHSSNMSPASSSHLKHCDRLSSSPLLHVPHKSAISSQNSSSYSIDSLLSNEPSEKKNESFLRNLLKSDKSRSSPHARHNTMKEHSIVIDSFNNHMKVERRGSPYFKERKEVTNDHKSLLPERFDLSSNLSRFNPHSNFGGIYLNPYLDPYMMFHSLSSTPPFLPNVTQSSDMAVAVAAAAAAAYPLTPLHLSSLNPNNLLPGAIGSAYAPATSLASQLIRSPTPNRSSPLSVPHSPSPKHSPALPNVNLSSQVGITASPREVWTLSSHQNSSPVKYPSTSSSSSPPPQEVPLNLTKPKRK</sequence>
<accession>A0A5N5TAD4</accession>
<feature type="compositionally biased region" description="Low complexity" evidence="1">
    <location>
        <begin position="522"/>
        <end position="540"/>
    </location>
</feature>
<feature type="region of interest" description="Disordered" evidence="1">
    <location>
        <begin position="514"/>
        <end position="542"/>
    </location>
</feature>
<evidence type="ECO:0000256" key="1">
    <source>
        <dbReference type="SAM" id="MobiDB-lite"/>
    </source>
</evidence>
<protein>
    <submittedName>
        <fullName evidence="2">Uncharacterized protein</fullName>
    </submittedName>
</protein>
<evidence type="ECO:0000313" key="3">
    <source>
        <dbReference type="Proteomes" id="UP000326759"/>
    </source>
</evidence>
<reference evidence="2 3" key="1">
    <citation type="journal article" date="2019" name="PLoS Biol.">
        <title>Sex chromosomes control vertical transmission of feminizing Wolbachia symbionts in an isopod.</title>
        <authorList>
            <person name="Becking T."/>
            <person name="Chebbi M.A."/>
            <person name="Giraud I."/>
            <person name="Moumen B."/>
            <person name="Laverre T."/>
            <person name="Caubet Y."/>
            <person name="Peccoud J."/>
            <person name="Gilbert C."/>
            <person name="Cordaux R."/>
        </authorList>
    </citation>
    <scope>NUCLEOTIDE SEQUENCE [LARGE SCALE GENOMIC DNA]</scope>
    <source>
        <strain evidence="2">ANa2</strain>
        <tissue evidence="2">Whole body excluding digestive tract and cuticle</tissue>
    </source>
</reference>
<feature type="region of interest" description="Disordered" evidence="1">
    <location>
        <begin position="68"/>
        <end position="95"/>
    </location>
</feature>
<dbReference type="OrthoDB" id="2328924at2759"/>